<dbReference type="SMART" id="SM00220">
    <property type="entry name" value="S_TKc"/>
    <property type="match status" value="1"/>
</dbReference>
<dbReference type="GeneID" id="59260892"/>
<protein>
    <recommendedName>
        <fullName evidence="3">cyclin-dependent kinase</fullName>
        <ecNumber evidence="3">2.7.11.22</ecNumber>
    </recommendedName>
</protein>
<evidence type="ECO:0000256" key="9">
    <source>
        <dbReference type="ARBA" id="ARBA00023242"/>
    </source>
</evidence>
<comment type="subcellular location">
    <subcellularLocation>
        <location evidence="1">Nucleus</location>
    </subcellularLocation>
</comment>
<dbReference type="Gene3D" id="3.30.200.20">
    <property type="entry name" value="Phosphorylase Kinase, domain 1"/>
    <property type="match status" value="1"/>
</dbReference>
<evidence type="ECO:0000256" key="11">
    <source>
        <dbReference type="ARBA" id="ARBA00048367"/>
    </source>
</evidence>
<dbReference type="InterPro" id="IPR011009">
    <property type="entry name" value="Kinase-like_dom_sf"/>
</dbReference>
<comment type="catalytic activity">
    <reaction evidence="10">
        <text>L-threonyl-[protein] + ATP = O-phospho-L-threonyl-[protein] + ADP + H(+)</text>
        <dbReference type="Rhea" id="RHEA:46608"/>
        <dbReference type="Rhea" id="RHEA-COMP:11060"/>
        <dbReference type="Rhea" id="RHEA-COMP:11605"/>
        <dbReference type="ChEBI" id="CHEBI:15378"/>
        <dbReference type="ChEBI" id="CHEBI:30013"/>
        <dbReference type="ChEBI" id="CHEBI:30616"/>
        <dbReference type="ChEBI" id="CHEBI:61977"/>
        <dbReference type="ChEBI" id="CHEBI:456216"/>
        <dbReference type="EC" id="2.7.11.22"/>
    </reaction>
</comment>
<dbReference type="EC" id="2.7.11.22" evidence="3"/>
<dbReference type="GO" id="GO:0005634">
    <property type="term" value="C:nucleus"/>
    <property type="evidence" value="ECO:0007669"/>
    <property type="project" value="UniProtKB-SubCell"/>
</dbReference>
<proteinExistence type="inferred from homology"/>
<keyword evidence="6" id="KW-0547">Nucleotide-binding</keyword>
<sequence length="543" mass="61833">MATPSRPAPQATNGIYTPEHARQHTRAQSSFRGCSRISDYEVMGKIGEGTFGEILMINEKDGFPITALREIKTLKLLSHENVLSLEEMAVEHPQKNTDKKKKAIMYMVTPYFDHDLSGLLKNPNIHFTEPQIKCYMLQLLKGMEFIHNNNILHRDIKAANILINNKGILQIADFGLARHYNEPVPVAGKGNGEAKAHYTVVVVTRWYRPPELFLELQNYTPAIDIWGVGCVFGEMFLGKPILQGESEEQQLKLIFDLCGTPNEENMPGWRLLPKAQGLNFSPPRPSTLAQKFREQGSGAISLLQELLKLDWKKRTNAIDALKHPYFKNSPFPLEPHDIPILESSHEFDSKQHRGQKQAPPPPKGGDSPKRSLPSPPPHGGYRNSGPPHQQYDDRKPGWRRDDRGLPPRPPPPTDFAFDGGRSDSHGHRSRSQDLDGRGHRDRDHASLPRSRAGGGGGNIDTYIPSYNTNRRPREDRPPRDDRPLPRDDRRDDRPRHSNGTRHDYDNRGSREPRDSRSRSPNHDRGRDRYRDREPIGDPYAHRR</sequence>
<keyword evidence="15" id="KW-1185">Reference proteome</keyword>
<feature type="region of interest" description="Disordered" evidence="12">
    <location>
        <begin position="1"/>
        <end position="30"/>
    </location>
</feature>
<keyword evidence="7 14" id="KW-0418">Kinase</keyword>
<keyword evidence="4" id="KW-0723">Serine/threonine-protein kinase</keyword>
<organism evidence="14 15">
    <name type="scientific">Botrytis fragariae</name>
    <dbReference type="NCBI Taxonomy" id="1964551"/>
    <lineage>
        <taxon>Eukaryota</taxon>
        <taxon>Fungi</taxon>
        <taxon>Dikarya</taxon>
        <taxon>Ascomycota</taxon>
        <taxon>Pezizomycotina</taxon>
        <taxon>Leotiomycetes</taxon>
        <taxon>Helotiales</taxon>
        <taxon>Sclerotiniaceae</taxon>
        <taxon>Botrytis</taxon>
    </lineage>
</organism>
<reference evidence="14 15" key="1">
    <citation type="journal article" date="2020" name="Phytopathology">
        <title>A high-quality genome resource of Botrytis fragariae, a new and rapidly spreading fungal pathogen causing strawberry gray mold in the U.S.A.</title>
        <authorList>
            <person name="Wu Y."/>
            <person name="Saski C.A."/>
            <person name="Schnabel G."/>
            <person name="Xiao S."/>
            <person name="Hu M."/>
        </authorList>
    </citation>
    <scope>NUCLEOTIDE SEQUENCE [LARGE SCALE GENOMIC DNA]</scope>
    <source>
        <strain evidence="14 15">BVB16</strain>
    </source>
</reference>
<dbReference type="SUPFAM" id="SSF56112">
    <property type="entry name" value="Protein kinase-like (PK-like)"/>
    <property type="match status" value="1"/>
</dbReference>
<dbReference type="GO" id="GO:0004693">
    <property type="term" value="F:cyclin-dependent protein serine/threonine kinase activity"/>
    <property type="evidence" value="ECO:0007669"/>
    <property type="project" value="UniProtKB-EC"/>
</dbReference>
<comment type="caution">
    <text evidence="14">The sequence shown here is derived from an EMBL/GenBank/DDBJ whole genome shotgun (WGS) entry which is preliminary data.</text>
</comment>
<dbReference type="InterPro" id="IPR050108">
    <property type="entry name" value="CDK"/>
</dbReference>
<dbReference type="Proteomes" id="UP000531561">
    <property type="component" value="Unassembled WGS sequence"/>
</dbReference>
<evidence type="ECO:0000256" key="10">
    <source>
        <dbReference type="ARBA" id="ARBA00047811"/>
    </source>
</evidence>
<evidence type="ECO:0000313" key="15">
    <source>
        <dbReference type="Proteomes" id="UP000531561"/>
    </source>
</evidence>
<dbReference type="InterPro" id="IPR000719">
    <property type="entry name" value="Prot_kinase_dom"/>
</dbReference>
<dbReference type="EMBL" id="JABFCT010000001">
    <property type="protein sequence ID" value="KAF5879622.1"/>
    <property type="molecule type" value="Genomic_DNA"/>
</dbReference>
<accession>A0A8H6B615</accession>
<feature type="domain" description="Protein kinase" evidence="13">
    <location>
        <begin position="40"/>
        <end position="326"/>
    </location>
</feature>
<gene>
    <name evidence="14" type="ORF">Bfra_006829</name>
</gene>
<evidence type="ECO:0000256" key="12">
    <source>
        <dbReference type="SAM" id="MobiDB-lite"/>
    </source>
</evidence>
<evidence type="ECO:0000256" key="6">
    <source>
        <dbReference type="ARBA" id="ARBA00022741"/>
    </source>
</evidence>
<dbReference type="Gene3D" id="1.10.510.10">
    <property type="entry name" value="Transferase(Phosphotransferase) domain 1"/>
    <property type="match status" value="1"/>
</dbReference>
<dbReference type="PROSITE" id="PS50011">
    <property type="entry name" value="PROTEIN_KINASE_DOM"/>
    <property type="match status" value="1"/>
</dbReference>
<name>A0A8H6B615_9HELO</name>
<dbReference type="PANTHER" id="PTHR24056">
    <property type="entry name" value="CELL DIVISION PROTEIN KINASE"/>
    <property type="match status" value="1"/>
</dbReference>
<keyword evidence="9" id="KW-0539">Nucleus</keyword>
<evidence type="ECO:0000256" key="8">
    <source>
        <dbReference type="ARBA" id="ARBA00022840"/>
    </source>
</evidence>
<dbReference type="InterPro" id="IPR008271">
    <property type="entry name" value="Ser/Thr_kinase_AS"/>
</dbReference>
<feature type="compositionally biased region" description="Basic and acidic residues" evidence="12">
    <location>
        <begin position="390"/>
        <end position="405"/>
    </location>
</feature>
<dbReference type="PROSITE" id="PS00108">
    <property type="entry name" value="PROTEIN_KINASE_ST"/>
    <property type="match status" value="1"/>
</dbReference>
<keyword evidence="5" id="KW-0808">Transferase</keyword>
<feature type="region of interest" description="Disordered" evidence="12">
    <location>
        <begin position="346"/>
        <end position="543"/>
    </location>
</feature>
<evidence type="ECO:0000313" key="14">
    <source>
        <dbReference type="EMBL" id="KAF5879622.1"/>
    </source>
</evidence>
<dbReference type="PANTHER" id="PTHR24056:SF233">
    <property type="entry name" value="CYCLIN-DEPENDENT KINASE 9"/>
    <property type="match status" value="1"/>
</dbReference>
<evidence type="ECO:0000256" key="7">
    <source>
        <dbReference type="ARBA" id="ARBA00022777"/>
    </source>
</evidence>
<feature type="compositionally biased region" description="Basic and acidic residues" evidence="12">
    <location>
        <begin position="471"/>
        <end position="535"/>
    </location>
</feature>
<evidence type="ECO:0000256" key="5">
    <source>
        <dbReference type="ARBA" id="ARBA00022679"/>
    </source>
</evidence>
<dbReference type="Pfam" id="PF00069">
    <property type="entry name" value="Pkinase"/>
    <property type="match status" value="1"/>
</dbReference>
<comment type="catalytic activity">
    <reaction evidence="11">
        <text>L-seryl-[protein] + ATP = O-phospho-L-seryl-[protein] + ADP + H(+)</text>
        <dbReference type="Rhea" id="RHEA:17989"/>
        <dbReference type="Rhea" id="RHEA-COMP:9863"/>
        <dbReference type="Rhea" id="RHEA-COMP:11604"/>
        <dbReference type="ChEBI" id="CHEBI:15378"/>
        <dbReference type="ChEBI" id="CHEBI:29999"/>
        <dbReference type="ChEBI" id="CHEBI:30616"/>
        <dbReference type="ChEBI" id="CHEBI:83421"/>
        <dbReference type="ChEBI" id="CHEBI:456216"/>
        <dbReference type="EC" id="2.7.11.22"/>
    </reaction>
</comment>
<evidence type="ECO:0000256" key="2">
    <source>
        <dbReference type="ARBA" id="ARBA00006485"/>
    </source>
</evidence>
<dbReference type="FunFam" id="1.10.510.10:FF:000562">
    <property type="entry name" value="Serine/threonine-protein kinase bur1"/>
    <property type="match status" value="1"/>
</dbReference>
<comment type="similarity">
    <text evidence="2">Belongs to the protein kinase superfamily. CMGC Ser/Thr protein kinase family. CDC2/CDKX subfamily.</text>
</comment>
<dbReference type="OrthoDB" id="28397at2759"/>
<evidence type="ECO:0000256" key="4">
    <source>
        <dbReference type="ARBA" id="ARBA00022527"/>
    </source>
</evidence>
<evidence type="ECO:0000256" key="1">
    <source>
        <dbReference type="ARBA" id="ARBA00004123"/>
    </source>
</evidence>
<keyword evidence="8" id="KW-0067">ATP-binding</keyword>
<dbReference type="RefSeq" id="XP_037198566.1">
    <property type="nucleotide sequence ID" value="XM_037337200.1"/>
</dbReference>
<evidence type="ECO:0000259" key="13">
    <source>
        <dbReference type="PROSITE" id="PS50011"/>
    </source>
</evidence>
<dbReference type="AlphaFoldDB" id="A0A8H6B615"/>
<dbReference type="GO" id="GO:0005524">
    <property type="term" value="F:ATP binding"/>
    <property type="evidence" value="ECO:0007669"/>
    <property type="project" value="UniProtKB-KW"/>
</dbReference>
<feature type="compositionally biased region" description="Basic and acidic residues" evidence="12">
    <location>
        <begin position="420"/>
        <end position="446"/>
    </location>
</feature>
<evidence type="ECO:0000256" key="3">
    <source>
        <dbReference type="ARBA" id="ARBA00012425"/>
    </source>
</evidence>